<dbReference type="InterPro" id="IPR001579">
    <property type="entry name" value="Glyco_hydro_18_chit_AS"/>
</dbReference>
<dbReference type="GO" id="GO:0000272">
    <property type="term" value="P:polysaccharide catabolic process"/>
    <property type="evidence" value="ECO:0007669"/>
    <property type="project" value="UniProtKB-KW"/>
</dbReference>
<dbReference type="PhylomeDB" id="S7Z7R8"/>
<keyword evidence="8" id="KW-0624">Polysaccharide degradation</keyword>
<dbReference type="PANTHER" id="PTHR11177">
    <property type="entry name" value="CHITINASE"/>
    <property type="match status" value="1"/>
</dbReference>
<dbReference type="InterPro" id="IPR029070">
    <property type="entry name" value="Chitinase_insertion_sf"/>
</dbReference>
<reference evidence="12 13" key="1">
    <citation type="journal article" date="2013" name="PLoS ONE">
        <title>Genomic and secretomic analyses reveal unique features of the lignocellulolytic enzyme system of Penicillium decumbens.</title>
        <authorList>
            <person name="Liu G."/>
            <person name="Zhang L."/>
            <person name="Wei X."/>
            <person name="Zou G."/>
            <person name="Qin Y."/>
            <person name="Ma L."/>
            <person name="Li J."/>
            <person name="Zheng H."/>
            <person name="Wang S."/>
            <person name="Wang C."/>
            <person name="Xun L."/>
            <person name="Zhao G.-P."/>
            <person name="Zhou Z."/>
            <person name="Qu Y."/>
        </authorList>
    </citation>
    <scope>NUCLEOTIDE SEQUENCE [LARGE SCALE GENOMIC DNA]</scope>
    <source>
        <strain evidence="13">114-2 / CGMCC 5302</strain>
    </source>
</reference>
<accession>S7Z7R8</accession>
<keyword evidence="5" id="KW-0146">Chitin degradation</keyword>
<dbReference type="InterPro" id="IPR001223">
    <property type="entry name" value="Glyco_hydro18_cat"/>
</dbReference>
<keyword evidence="10" id="KW-0732">Signal</keyword>
<protein>
    <recommendedName>
        <fullName evidence="3">chitinase</fullName>
        <ecNumber evidence="3">3.2.1.14</ecNumber>
    </recommendedName>
</protein>
<dbReference type="GO" id="GO:0008061">
    <property type="term" value="F:chitin binding"/>
    <property type="evidence" value="ECO:0007669"/>
    <property type="project" value="InterPro"/>
</dbReference>
<dbReference type="Gene3D" id="3.10.50.10">
    <property type="match status" value="1"/>
</dbReference>
<dbReference type="SUPFAM" id="SSF54556">
    <property type="entry name" value="Chitinase insertion domain"/>
    <property type="match status" value="1"/>
</dbReference>
<evidence type="ECO:0000256" key="5">
    <source>
        <dbReference type="ARBA" id="ARBA00023024"/>
    </source>
</evidence>
<evidence type="ECO:0000256" key="8">
    <source>
        <dbReference type="ARBA" id="ARBA00023326"/>
    </source>
</evidence>
<dbReference type="Pfam" id="PF00704">
    <property type="entry name" value="Glyco_hydro_18"/>
    <property type="match status" value="1"/>
</dbReference>
<name>S7Z7R8_PENO1</name>
<comment type="catalytic activity">
    <reaction evidence="1">
        <text>Random endo-hydrolysis of N-acetyl-beta-D-glucosaminide (1-&gt;4)-beta-linkages in chitin and chitodextrins.</text>
        <dbReference type="EC" id="3.2.1.14"/>
    </reaction>
</comment>
<keyword evidence="6" id="KW-0119">Carbohydrate metabolism</keyword>
<dbReference type="GO" id="GO:0006032">
    <property type="term" value="P:chitin catabolic process"/>
    <property type="evidence" value="ECO:0007669"/>
    <property type="project" value="UniProtKB-KW"/>
</dbReference>
<evidence type="ECO:0000256" key="4">
    <source>
        <dbReference type="ARBA" id="ARBA00022801"/>
    </source>
</evidence>
<dbReference type="AlphaFoldDB" id="S7Z7R8"/>
<dbReference type="InterPro" id="IPR017853">
    <property type="entry name" value="GH"/>
</dbReference>
<dbReference type="PROSITE" id="PS51910">
    <property type="entry name" value="GH18_2"/>
    <property type="match status" value="1"/>
</dbReference>
<dbReference type="EC" id="3.2.1.14" evidence="3"/>
<organism evidence="12 13">
    <name type="scientific">Penicillium oxalicum (strain 114-2 / CGMCC 5302)</name>
    <name type="common">Penicillium decumbens</name>
    <dbReference type="NCBI Taxonomy" id="933388"/>
    <lineage>
        <taxon>Eukaryota</taxon>
        <taxon>Fungi</taxon>
        <taxon>Dikarya</taxon>
        <taxon>Ascomycota</taxon>
        <taxon>Pezizomycotina</taxon>
        <taxon>Eurotiomycetes</taxon>
        <taxon>Eurotiomycetidae</taxon>
        <taxon>Eurotiales</taxon>
        <taxon>Aspergillaceae</taxon>
        <taxon>Penicillium</taxon>
    </lineage>
</organism>
<dbReference type="InterPro" id="IPR011583">
    <property type="entry name" value="Chitinase_II/V-like_cat"/>
</dbReference>
<dbReference type="eggNOG" id="KOG2806">
    <property type="taxonomic scope" value="Eukaryota"/>
</dbReference>
<evidence type="ECO:0000256" key="3">
    <source>
        <dbReference type="ARBA" id="ARBA00012729"/>
    </source>
</evidence>
<evidence type="ECO:0000256" key="2">
    <source>
        <dbReference type="ARBA" id="ARBA00008682"/>
    </source>
</evidence>
<evidence type="ECO:0000256" key="10">
    <source>
        <dbReference type="SAM" id="SignalP"/>
    </source>
</evidence>
<keyword evidence="4 9" id="KW-0378">Hydrolase</keyword>
<feature type="domain" description="GH18" evidence="11">
    <location>
        <begin position="44"/>
        <end position="414"/>
    </location>
</feature>
<feature type="chain" id="PRO_5004559746" description="chitinase" evidence="10">
    <location>
        <begin position="19"/>
        <end position="441"/>
    </location>
</feature>
<evidence type="ECO:0000256" key="7">
    <source>
        <dbReference type="ARBA" id="ARBA00023295"/>
    </source>
</evidence>
<proteinExistence type="inferred from homology"/>
<gene>
    <name evidence="12" type="ORF">PDE_01573</name>
</gene>
<evidence type="ECO:0000259" key="11">
    <source>
        <dbReference type="PROSITE" id="PS51910"/>
    </source>
</evidence>
<comment type="similarity">
    <text evidence="2">Belongs to the glycosyl hydrolase 18 family. Chitinase class V subfamily.</text>
</comment>
<dbReference type="CDD" id="cd06548">
    <property type="entry name" value="GH18_chitinase"/>
    <property type="match status" value="1"/>
</dbReference>
<dbReference type="GO" id="GO:0005576">
    <property type="term" value="C:extracellular region"/>
    <property type="evidence" value="ECO:0007669"/>
    <property type="project" value="TreeGrafter"/>
</dbReference>
<keyword evidence="7 9" id="KW-0326">Glycosidase</keyword>
<evidence type="ECO:0000313" key="13">
    <source>
        <dbReference type="Proteomes" id="UP000019376"/>
    </source>
</evidence>
<dbReference type="SUPFAM" id="SSF51445">
    <property type="entry name" value="(Trans)glycosidases"/>
    <property type="match status" value="1"/>
</dbReference>
<evidence type="ECO:0000313" key="12">
    <source>
        <dbReference type="EMBL" id="EPS26635.1"/>
    </source>
</evidence>
<dbReference type="HOGENOM" id="CLU_002833_1_0_1"/>
<feature type="signal peptide" evidence="10">
    <location>
        <begin position="1"/>
        <end position="18"/>
    </location>
</feature>
<evidence type="ECO:0000256" key="1">
    <source>
        <dbReference type="ARBA" id="ARBA00000822"/>
    </source>
</evidence>
<dbReference type="PANTHER" id="PTHR11177:SF317">
    <property type="entry name" value="CHITINASE 12-RELATED"/>
    <property type="match status" value="1"/>
</dbReference>
<dbReference type="Proteomes" id="UP000019376">
    <property type="component" value="Unassembled WGS sequence"/>
</dbReference>
<dbReference type="STRING" id="933388.S7Z7R8"/>
<dbReference type="PROSITE" id="PS01095">
    <property type="entry name" value="GH18_1"/>
    <property type="match status" value="1"/>
</dbReference>
<evidence type="ECO:0000256" key="6">
    <source>
        <dbReference type="ARBA" id="ARBA00023277"/>
    </source>
</evidence>
<dbReference type="Gene3D" id="3.20.20.80">
    <property type="entry name" value="Glycosidases"/>
    <property type="match status" value="1"/>
</dbReference>
<sequence length="441" mass="48462">MRFHTLSCLLLAAVGVQGRHEHPTRHRKADLGWTCVNVGQSTGMKTVGYFGNWDIYGANYRITDVPAEQLTHLTYSFANINTTTGAIFLSDTWADLQFPYPGDNNTAPGNNVYGNVKQMYLLKKAHRKLKTMLSVGGWTFRENFIPMLASATKRQAFVDSAVQLIADLGFDGIDIDYEYVADHDQAAQMVDLLTRLRQSLNQLATTTNASHPFQITYAAPANVQKIALLDLAGMTPLVDFFNVMAVDYQGPGFSNYTGYLANIFPDTRNPRATDFNTVSALDAYLVGGGVPSHKIVLQSPLYGRSFNGTNGMGDKFIDGGSLGSLGTAAVWRYRDLPVPGYNARVVNVPRVGGSYSYDAKRKYLISYDTPEIAALKAEYTQCMGLAGTAWWEVSQDRTDNLSLISTTVNQYGGCAALDQSENNLNYPTSVYENLKAGFPDN</sequence>
<dbReference type="OrthoDB" id="76388at2759"/>
<dbReference type="SMR" id="S7Z7R8"/>
<dbReference type="InterPro" id="IPR050314">
    <property type="entry name" value="Glycosyl_Hydrlase_18"/>
</dbReference>
<dbReference type="GO" id="GO:0008843">
    <property type="term" value="F:endochitinase activity"/>
    <property type="evidence" value="ECO:0007669"/>
    <property type="project" value="UniProtKB-EC"/>
</dbReference>
<dbReference type="EMBL" id="KB644409">
    <property type="protein sequence ID" value="EPS26635.1"/>
    <property type="molecule type" value="Genomic_DNA"/>
</dbReference>
<evidence type="ECO:0000256" key="9">
    <source>
        <dbReference type="RuleBase" id="RU000489"/>
    </source>
</evidence>
<dbReference type="SMART" id="SM00636">
    <property type="entry name" value="Glyco_18"/>
    <property type="match status" value="1"/>
</dbReference>
<keyword evidence="13" id="KW-1185">Reference proteome</keyword>